<accession>A0ABQ9I2U8</accession>
<evidence type="ECO:0000313" key="3">
    <source>
        <dbReference type="Proteomes" id="UP001159363"/>
    </source>
</evidence>
<dbReference type="EMBL" id="JARBHB010000003">
    <property type="protein sequence ID" value="KAJ8890958.1"/>
    <property type="molecule type" value="Genomic_DNA"/>
</dbReference>
<feature type="region of interest" description="Disordered" evidence="1">
    <location>
        <begin position="329"/>
        <end position="365"/>
    </location>
</feature>
<keyword evidence="3" id="KW-1185">Reference proteome</keyword>
<feature type="compositionally biased region" description="Basic and acidic residues" evidence="1">
    <location>
        <begin position="342"/>
        <end position="353"/>
    </location>
</feature>
<sequence>MPSNRINKLASANQLKSGLHVPRLCIEANSPSTIDMAHTHNMHIMKRKIDGTFRPIGDHVSCSIAIQPPCHTSVTSWYARLPETMMTGEHSINPRWRVGICLKATSGMELIYTSEAQKKIDWGDKSAVKGRGGAVVRLLALSPTVRFPAGSPPDPRMWGSCLTTSLVGGFSRRSPVSSALPFSPRFKAGLQSPYRPNTRIKKKTHSHKLSRFNTGAKGAFVIRQSTSQQTSTTSTRNLCRQPSLLWHSTRRRVGVGRTIQVAGGVSGRFRLPSVDATHATHTHNDRTHSRRHTRMPARELLCTGSQRRLAAEQLTCTAAERCAVERPELQRASATTPRRKRGLEEGKRRDAARTHNQHAAAGRARPDQFLFVTHTCARASERAGGRAQGRAATEGLPPFYSGKRTTCLWSTPQEGRKEKFPQTRPSIAFSPPSERHVNGLRTEALRFPGVAMTILGDTVRRCSATTEQRPRAPTHTFFPCLALSAKSFTFKRSIDWISMTSIEFVARYNLTPCVLRRPMQHAACNRCECGLDPFSQFANSCRAGFYDLGFEVPLPSGITRRTARWLHEYQ</sequence>
<protein>
    <submittedName>
        <fullName evidence="2">Uncharacterized protein</fullName>
    </submittedName>
</protein>
<evidence type="ECO:0000313" key="2">
    <source>
        <dbReference type="EMBL" id="KAJ8890958.1"/>
    </source>
</evidence>
<gene>
    <name evidence="2" type="ORF">PR048_010467</name>
</gene>
<reference evidence="2 3" key="1">
    <citation type="submission" date="2023-02" db="EMBL/GenBank/DDBJ databases">
        <title>LHISI_Scaffold_Assembly.</title>
        <authorList>
            <person name="Stuart O.P."/>
            <person name="Cleave R."/>
            <person name="Magrath M.J.L."/>
            <person name="Mikheyev A.S."/>
        </authorList>
    </citation>
    <scope>NUCLEOTIDE SEQUENCE [LARGE SCALE GENOMIC DNA]</scope>
    <source>
        <strain evidence="2">Daus_M_001</strain>
        <tissue evidence="2">Leg muscle</tissue>
    </source>
</reference>
<comment type="caution">
    <text evidence="2">The sequence shown here is derived from an EMBL/GenBank/DDBJ whole genome shotgun (WGS) entry which is preliminary data.</text>
</comment>
<organism evidence="2 3">
    <name type="scientific">Dryococelus australis</name>
    <dbReference type="NCBI Taxonomy" id="614101"/>
    <lineage>
        <taxon>Eukaryota</taxon>
        <taxon>Metazoa</taxon>
        <taxon>Ecdysozoa</taxon>
        <taxon>Arthropoda</taxon>
        <taxon>Hexapoda</taxon>
        <taxon>Insecta</taxon>
        <taxon>Pterygota</taxon>
        <taxon>Neoptera</taxon>
        <taxon>Polyneoptera</taxon>
        <taxon>Phasmatodea</taxon>
        <taxon>Verophasmatodea</taxon>
        <taxon>Anareolatae</taxon>
        <taxon>Phasmatidae</taxon>
        <taxon>Eurycanthinae</taxon>
        <taxon>Dryococelus</taxon>
    </lineage>
</organism>
<evidence type="ECO:0000256" key="1">
    <source>
        <dbReference type="SAM" id="MobiDB-lite"/>
    </source>
</evidence>
<feature type="region of interest" description="Disordered" evidence="1">
    <location>
        <begin position="413"/>
        <end position="434"/>
    </location>
</feature>
<proteinExistence type="predicted"/>
<name>A0ABQ9I2U8_9NEOP</name>
<dbReference type="Proteomes" id="UP001159363">
    <property type="component" value="Chromosome 3"/>
</dbReference>